<proteinExistence type="inferred from homology"/>
<keyword evidence="11" id="KW-0675">Receptor</keyword>
<organism evidence="11 12">
    <name type="scientific">Thalictrum thalictroides</name>
    <name type="common">Rue-anemone</name>
    <name type="synonym">Anemone thalictroides</name>
    <dbReference type="NCBI Taxonomy" id="46969"/>
    <lineage>
        <taxon>Eukaryota</taxon>
        <taxon>Viridiplantae</taxon>
        <taxon>Streptophyta</taxon>
        <taxon>Embryophyta</taxon>
        <taxon>Tracheophyta</taxon>
        <taxon>Spermatophyta</taxon>
        <taxon>Magnoliopsida</taxon>
        <taxon>Ranunculales</taxon>
        <taxon>Ranunculaceae</taxon>
        <taxon>Thalictroideae</taxon>
        <taxon>Thalictrum</taxon>
    </lineage>
</organism>
<dbReference type="EMBL" id="JABWDY010026674">
    <property type="protein sequence ID" value="KAF5188511.1"/>
    <property type="molecule type" value="Genomic_DNA"/>
</dbReference>
<evidence type="ECO:0000256" key="7">
    <source>
        <dbReference type="ARBA" id="ARBA00024184"/>
    </source>
</evidence>
<keyword evidence="12" id="KW-1185">Reference proteome</keyword>
<evidence type="ECO:0000256" key="1">
    <source>
        <dbReference type="ARBA" id="ARBA00004251"/>
    </source>
</evidence>
<dbReference type="Pfam" id="PF01657">
    <property type="entry name" value="Stress-antifung"/>
    <property type="match status" value="2"/>
</dbReference>
<feature type="signal peptide" evidence="9">
    <location>
        <begin position="1"/>
        <end position="18"/>
    </location>
</feature>
<dbReference type="PANTHER" id="PTHR32080">
    <property type="entry name" value="ANTIFUNGAL PROTEIN GINKBILOBIN-2-LIKE"/>
    <property type="match status" value="1"/>
</dbReference>
<dbReference type="PROSITE" id="PS51473">
    <property type="entry name" value="GNK2"/>
    <property type="match status" value="2"/>
</dbReference>
<keyword evidence="6" id="KW-1015">Disulfide bond</keyword>
<dbReference type="InterPro" id="IPR002902">
    <property type="entry name" value="GNK2"/>
</dbReference>
<dbReference type="Proteomes" id="UP000554482">
    <property type="component" value="Unassembled WGS sequence"/>
</dbReference>
<dbReference type="CDD" id="cd23509">
    <property type="entry name" value="Gnk2-like"/>
    <property type="match status" value="2"/>
</dbReference>
<dbReference type="GO" id="GO:0016301">
    <property type="term" value="F:kinase activity"/>
    <property type="evidence" value="ECO:0007669"/>
    <property type="project" value="UniProtKB-KW"/>
</dbReference>
<evidence type="ECO:0000313" key="12">
    <source>
        <dbReference type="Proteomes" id="UP000554482"/>
    </source>
</evidence>
<dbReference type="PANTHER" id="PTHR32080:SF27">
    <property type="entry name" value="OS01G0548750 PROTEIN"/>
    <property type="match status" value="1"/>
</dbReference>
<keyword evidence="11" id="KW-0418">Kinase</keyword>
<dbReference type="GO" id="GO:0009506">
    <property type="term" value="C:plasmodesma"/>
    <property type="evidence" value="ECO:0007669"/>
    <property type="project" value="UniProtKB-SubCell"/>
</dbReference>
<comment type="similarity">
    <text evidence="8">Belongs to the cysteine-rich repeat secretory protein family. Plasmodesmata-located proteins (PDLD) subfamily.</text>
</comment>
<dbReference type="OrthoDB" id="4062651at2759"/>
<evidence type="ECO:0000256" key="8">
    <source>
        <dbReference type="ARBA" id="ARBA00038393"/>
    </source>
</evidence>
<dbReference type="InterPro" id="IPR038408">
    <property type="entry name" value="GNK2_sf"/>
</dbReference>
<evidence type="ECO:0000256" key="5">
    <source>
        <dbReference type="ARBA" id="ARBA00022949"/>
    </source>
</evidence>
<dbReference type="AlphaFoldDB" id="A0A7J6VUR3"/>
<feature type="chain" id="PRO_5029603823" evidence="9">
    <location>
        <begin position="19"/>
        <end position="326"/>
    </location>
</feature>
<name>A0A7J6VUR3_THATH</name>
<comment type="subcellular location">
    <subcellularLocation>
        <location evidence="7">Cell junction</location>
        <location evidence="7">Plasmodesma</location>
    </subcellularLocation>
    <subcellularLocation>
        <location evidence="1">Cell membrane</location>
        <topology evidence="1">Single-pass type I membrane protein</topology>
    </subcellularLocation>
</comment>
<reference evidence="11 12" key="1">
    <citation type="submission" date="2020-06" db="EMBL/GenBank/DDBJ databases">
        <title>Transcriptomic and genomic resources for Thalictrum thalictroides and T. hernandezii: Facilitating candidate gene discovery in an emerging model plant lineage.</title>
        <authorList>
            <person name="Arias T."/>
            <person name="Riano-Pachon D.M."/>
            <person name="Di Stilio V.S."/>
        </authorList>
    </citation>
    <scope>NUCLEOTIDE SEQUENCE [LARGE SCALE GENOMIC DNA]</scope>
    <source>
        <strain evidence="12">cv. WT478/WT964</strain>
        <tissue evidence="11">Leaves</tissue>
    </source>
</reference>
<keyword evidence="11" id="KW-0808">Transferase</keyword>
<feature type="domain" description="Gnk2-homologous" evidence="10">
    <location>
        <begin position="139"/>
        <end position="244"/>
    </location>
</feature>
<keyword evidence="4" id="KW-0677">Repeat</keyword>
<gene>
    <name evidence="11" type="ORF">FRX31_021902</name>
</gene>
<keyword evidence="2" id="KW-0945">Host-virus interaction</keyword>
<dbReference type="InterPro" id="IPR051378">
    <property type="entry name" value="Cell2Cell_Antifungal"/>
</dbReference>
<evidence type="ECO:0000256" key="6">
    <source>
        <dbReference type="ARBA" id="ARBA00023157"/>
    </source>
</evidence>
<feature type="domain" description="Gnk2-homologous" evidence="10">
    <location>
        <begin position="28"/>
        <end position="133"/>
    </location>
</feature>
<dbReference type="GO" id="GO:0005886">
    <property type="term" value="C:plasma membrane"/>
    <property type="evidence" value="ECO:0007669"/>
    <property type="project" value="UniProtKB-SubCell"/>
</dbReference>
<evidence type="ECO:0000256" key="4">
    <source>
        <dbReference type="ARBA" id="ARBA00022737"/>
    </source>
</evidence>
<comment type="caution">
    <text evidence="11">The sequence shown here is derived from an EMBL/GenBank/DDBJ whole genome shotgun (WGS) entry which is preliminary data.</text>
</comment>
<dbReference type="Gene3D" id="3.30.430.20">
    <property type="entry name" value="Gnk2 domain, C-X8-C-X2-C motif"/>
    <property type="match status" value="2"/>
</dbReference>
<evidence type="ECO:0000256" key="2">
    <source>
        <dbReference type="ARBA" id="ARBA00022581"/>
    </source>
</evidence>
<keyword evidence="3 9" id="KW-0732">Signal</keyword>
<evidence type="ECO:0000256" key="3">
    <source>
        <dbReference type="ARBA" id="ARBA00022729"/>
    </source>
</evidence>
<sequence length="326" mass="35825">MTSLWIIVTSICIVATYTIVAVISDPQTSIFQKACSKYDATNPVVFGENRNKTLSDLRLQITSNDGIHFAISQQIIQPDPVYAMFQCRNYLNSSDCLACFDSAEAQIRSNCPLDGGARVFYDGCFLRYESIGFVDQILTSDNFRLCGNEVVSQETTFARAVDELLSDIIAATPKINGYFAASSREAGGGSTTAYAVAQCPERISPTGCSECLLVAYEKINSCLPQSEGRASDHGKFSKHSENPLQIRQNNFLESQEAVQGPLALHRYRCPGLDVTAARRDSSHAQTGRHCDRAVGLYTLHSQHECPHICQLYYPLSAYVNVASGEK</sequence>
<protein>
    <submittedName>
        <fullName evidence="11">Cysteine-rich receptor-like protein kinase</fullName>
    </submittedName>
</protein>
<evidence type="ECO:0000313" key="11">
    <source>
        <dbReference type="EMBL" id="KAF5188511.1"/>
    </source>
</evidence>
<evidence type="ECO:0000256" key="9">
    <source>
        <dbReference type="SAM" id="SignalP"/>
    </source>
</evidence>
<accession>A0A7J6VUR3</accession>
<evidence type="ECO:0000259" key="10">
    <source>
        <dbReference type="PROSITE" id="PS51473"/>
    </source>
</evidence>
<keyword evidence="5" id="KW-0965">Cell junction</keyword>